<dbReference type="CDD" id="cd06171">
    <property type="entry name" value="Sigma70_r4"/>
    <property type="match status" value="1"/>
</dbReference>
<reference evidence="8 9" key="3">
    <citation type="submission" date="2020-08" db="EMBL/GenBank/DDBJ databases">
        <title>Genomic Encyclopedia of Type Strains, Phase IV (KMG-IV): sequencing the most valuable type-strain genomes for metagenomic binning, comparative biology and taxonomic classification.</title>
        <authorList>
            <person name="Goeker M."/>
        </authorList>
    </citation>
    <scope>NUCLEOTIDE SEQUENCE [LARGE SCALE GENOMIC DNA]</scope>
    <source>
        <strain evidence="8 9">DSM 100774</strain>
    </source>
</reference>
<evidence type="ECO:0000313" key="9">
    <source>
        <dbReference type="Proteomes" id="UP000532273"/>
    </source>
</evidence>
<dbReference type="Proteomes" id="UP000532273">
    <property type="component" value="Unassembled WGS sequence"/>
</dbReference>
<evidence type="ECO:0000259" key="5">
    <source>
        <dbReference type="Pfam" id="PF04542"/>
    </source>
</evidence>
<evidence type="ECO:0000256" key="1">
    <source>
        <dbReference type="ARBA" id="ARBA00010641"/>
    </source>
</evidence>
<dbReference type="InterPro" id="IPR036388">
    <property type="entry name" value="WH-like_DNA-bd_sf"/>
</dbReference>
<reference evidence="10" key="2">
    <citation type="journal article" date="2019" name="Int. J. Syst. Evol. Microbiol.">
        <title>The Global Catalogue of Microorganisms (GCM) 10K type strain sequencing project: providing services to taxonomists for standard genome sequencing and annotation.</title>
        <authorList>
            <consortium name="The Broad Institute Genomics Platform"/>
            <consortium name="The Broad Institute Genome Sequencing Center for Infectious Disease"/>
            <person name="Wu L."/>
            <person name="Ma J."/>
        </authorList>
    </citation>
    <scope>NUCLEOTIDE SEQUENCE [LARGE SCALE GENOMIC DNA]</scope>
    <source>
        <strain evidence="10">CGMCC 1.15287</strain>
    </source>
</reference>
<protein>
    <submittedName>
        <fullName evidence="7">RNA polymerase sigma factor</fullName>
    </submittedName>
    <submittedName>
        <fullName evidence="8">RNA polymerase sigma-70 factor (ECF subfamily)</fullName>
    </submittedName>
</protein>
<keyword evidence="3" id="KW-0731">Sigma factor</keyword>
<organism evidence="8 9">
    <name type="scientific">Pedobacter zeae</name>
    <dbReference type="NCBI Taxonomy" id="1737356"/>
    <lineage>
        <taxon>Bacteria</taxon>
        <taxon>Pseudomonadati</taxon>
        <taxon>Bacteroidota</taxon>
        <taxon>Sphingobacteriia</taxon>
        <taxon>Sphingobacteriales</taxon>
        <taxon>Sphingobacteriaceae</taxon>
        <taxon>Pedobacter</taxon>
    </lineage>
</organism>
<dbReference type="GO" id="GO:0016987">
    <property type="term" value="F:sigma factor activity"/>
    <property type="evidence" value="ECO:0007669"/>
    <property type="project" value="UniProtKB-KW"/>
</dbReference>
<dbReference type="RefSeq" id="WP_183765838.1">
    <property type="nucleotide sequence ID" value="NZ_BMHZ01000003.1"/>
</dbReference>
<dbReference type="GO" id="GO:0006352">
    <property type="term" value="P:DNA-templated transcription initiation"/>
    <property type="evidence" value="ECO:0007669"/>
    <property type="project" value="InterPro"/>
</dbReference>
<comment type="caution">
    <text evidence="8">The sequence shown here is derived from an EMBL/GenBank/DDBJ whole genome shotgun (WGS) entry which is preliminary data.</text>
</comment>
<dbReference type="InterPro" id="IPR007627">
    <property type="entry name" value="RNA_pol_sigma70_r2"/>
</dbReference>
<dbReference type="Proteomes" id="UP000642938">
    <property type="component" value="Unassembled WGS sequence"/>
</dbReference>
<dbReference type="Pfam" id="PF04542">
    <property type="entry name" value="Sigma70_r2"/>
    <property type="match status" value="1"/>
</dbReference>
<name>A0A7W6KC40_9SPHI</name>
<reference evidence="7" key="4">
    <citation type="submission" date="2024-05" db="EMBL/GenBank/DDBJ databases">
        <authorList>
            <person name="Sun Q."/>
            <person name="Zhou Y."/>
        </authorList>
    </citation>
    <scope>NUCLEOTIDE SEQUENCE</scope>
    <source>
        <strain evidence="7">CGMCC 1.15287</strain>
    </source>
</reference>
<dbReference type="Pfam" id="PF08281">
    <property type="entry name" value="Sigma70_r4_2"/>
    <property type="match status" value="1"/>
</dbReference>
<dbReference type="GO" id="GO:0003677">
    <property type="term" value="F:DNA binding"/>
    <property type="evidence" value="ECO:0007669"/>
    <property type="project" value="InterPro"/>
</dbReference>
<evidence type="ECO:0000256" key="3">
    <source>
        <dbReference type="ARBA" id="ARBA00023082"/>
    </source>
</evidence>
<comment type="similarity">
    <text evidence="1">Belongs to the sigma-70 factor family. ECF subfamily.</text>
</comment>
<keyword evidence="2" id="KW-0805">Transcription regulation</keyword>
<keyword evidence="10" id="KW-1185">Reference proteome</keyword>
<dbReference type="NCBIfam" id="TIGR02937">
    <property type="entry name" value="sigma70-ECF"/>
    <property type="match status" value="1"/>
</dbReference>
<dbReference type="InterPro" id="IPR013249">
    <property type="entry name" value="RNA_pol_sigma70_r4_t2"/>
</dbReference>
<dbReference type="InterPro" id="IPR013324">
    <property type="entry name" value="RNA_pol_sigma_r3/r4-like"/>
</dbReference>
<evidence type="ECO:0000313" key="10">
    <source>
        <dbReference type="Proteomes" id="UP000642938"/>
    </source>
</evidence>
<gene>
    <name evidence="7" type="ORF">GCM10007422_28520</name>
    <name evidence="8" type="ORF">GGQ60_003077</name>
</gene>
<evidence type="ECO:0000313" key="8">
    <source>
        <dbReference type="EMBL" id="MBB4109068.1"/>
    </source>
</evidence>
<dbReference type="InterPro" id="IPR013325">
    <property type="entry name" value="RNA_pol_sigma_r2"/>
</dbReference>
<evidence type="ECO:0000313" key="7">
    <source>
        <dbReference type="EMBL" id="GGH10068.1"/>
    </source>
</evidence>
<dbReference type="AlphaFoldDB" id="A0A7W6KC40"/>
<dbReference type="SUPFAM" id="SSF88946">
    <property type="entry name" value="Sigma2 domain of RNA polymerase sigma factors"/>
    <property type="match status" value="1"/>
</dbReference>
<keyword evidence="4" id="KW-0804">Transcription</keyword>
<dbReference type="PANTHER" id="PTHR43133:SF25">
    <property type="entry name" value="RNA POLYMERASE SIGMA FACTOR RFAY-RELATED"/>
    <property type="match status" value="1"/>
</dbReference>
<evidence type="ECO:0000256" key="4">
    <source>
        <dbReference type="ARBA" id="ARBA00023163"/>
    </source>
</evidence>
<dbReference type="EMBL" id="JACIEF010000003">
    <property type="protein sequence ID" value="MBB4109068.1"/>
    <property type="molecule type" value="Genomic_DNA"/>
</dbReference>
<feature type="domain" description="RNA polymerase sigma factor 70 region 4 type 2" evidence="6">
    <location>
        <begin position="109"/>
        <end position="157"/>
    </location>
</feature>
<dbReference type="Gene3D" id="1.10.10.10">
    <property type="entry name" value="Winged helix-like DNA-binding domain superfamily/Winged helix DNA-binding domain"/>
    <property type="match status" value="1"/>
</dbReference>
<proteinExistence type="inferred from homology"/>
<dbReference type="InterPro" id="IPR014284">
    <property type="entry name" value="RNA_pol_sigma-70_dom"/>
</dbReference>
<dbReference type="InterPro" id="IPR039425">
    <property type="entry name" value="RNA_pol_sigma-70-like"/>
</dbReference>
<accession>A0A7W6KC40</accession>
<evidence type="ECO:0000256" key="2">
    <source>
        <dbReference type="ARBA" id="ARBA00023015"/>
    </source>
</evidence>
<evidence type="ECO:0000259" key="6">
    <source>
        <dbReference type="Pfam" id="PF08281"/>
    </source>
</evidence>
<dbReference type="PANTHER" id="PTHR43133">
    <property type="entry name" value="RNA POLYMERASE ECF-TYPE SIGMA FACTO"/>
    <property type="match status" value="1"/>
</dbReference>
<feature type="domain" description="RNA polymerase sigma-70 region 2" evidence="5">
    <location>
        <begin position="20"/>
        <end position="76"/>
    </location>
</feature>
<dbReference type="EMBL" id="BMHZ01000003">
    <property type="protein sequence ID" value="GGH10068.1"/>
    <property type="molecule type" value="Genomic_DNA"/>
</dbReference>
<sequence length="172" mass="20103">MNRTEFSKLVIINSSSLQMHAMQFTKDLDDANDLVQDTLVKAIRFFHKFQEGTNLKGWLFVIMRNTFVNQYRSSTRRKSIISNEEEINDSSLNHSAEYNAAENKLLMDDINMALSKLPDQYKIPFIRHFEGYKYCEIAEELDLPLGTIKTHIHQARIMLKKQLKRYSISHSG</sequence>
<dbReference type="Gene3D" id="1.10.1740.10">
    <property type="match status" value="1"/>
</dbReference>
<dbReference type="SUPFAM" id="SSF88659">
    <property type="entry name" value="Sigma3 and sigma4 domains of RNA polymerase sigma factors"/>
    <property type="match status" value="1"/>
</dbReference>
<reference evidence="7" key="1">
    <citation type="journal article" date="2014" name="Int. J. Syst. Evol. Microbiol.">
        <title>Complete genome of a new Firmicutes species belonging to the dominant human colonic microbiota ('Ruminococcus bicirculans') reveals two chromosomes and a selective capacity to utilize plant glucans.</title>
        <authorList>
            <consortium name="NISC Comparative Sequencing Program"/>
            <person name="Wegmann U."/>
            <person name="Louis P."/>
            <person name="Goesmann A."/>
            <person name="Henrissat B."/>
            <person name="Duncan S.H."/>
            <person name="Flint H.J."/>
        </authorList>
    </citation>
    <scope>NUCLEOTIDE SEQUENCE</scope>
    <source>
        <strain evidence="7">CGMCC 1.15287</strain>
    </source>
</reference>